<sequence length="216" mass="24218">MTLEILLQLAELEPDQWIDFPEFGFRQYFLWKNPHTGASIAVLKYEKGGRIPIKHVHASNQFMYCLEGDYEYTDSKIRLRAGAFYMNPKDQLLQQESPLTTVYIRESNMDALLQEMRIGNIDLLCGTLPDKHLGLDIDEKVLTDDNTVIVVGPSHPLAGREQVAWCDLAGFPWVLPPSGSLLKTPLLAAIRRNGLSLPTVYVETLSPSPSTVVGGY</sequence>
<organism evidence="2 3">
    <name type="scientific">Puccinia striiformis f. sp. tritici PST-78</name>
    <dbReference type="NCBI Taxonomy" id="1165861"/>
    <lineage>
        <taxon>Eukaryota</taxon>
        <taxon>Fungi</taxon>
        <taxon>Dikarya</taxon>
        <taxon>Basidiomycota</taxon>
        <taxon>Pucciniomycotina</taxon>
        <taxon>Pucciniomycetes</taxon>
        <taxon>Pucciniales</taxon>
        <taxon>Pucciniaceae</taxon>
        <taxon>Puccinia</taxon>
    </lineage>
</organism>
<dbReference type="EMBL" id="AJIL01001929">
    <property type="protein sequence ID" value="KNE88446.1"/>
    <property type="molecule type" value="Genomic_DNA"/>
</dbReference>
<dbReference type="Proteomes" id="UP000054564">
    <property type="component" value="Unassembled WGS sequence"/>
</dbReference>
<evidence type="ECO:0000313" key="2">
    <source>
        <dbReference type="EMBL" id="KNE88446.1"/>
    </source>
</evidence>
<dbReference type="GO" id="GO:0006355">
    <property type="term" value="P:regulation of DNA-templated transcription"/>
    <property type="evidence" value="ECO:0007669"/>
    <property type="project" value="TreeGrafter"/>
</dbReference>
<dbReference type="InterPro" id="IPR050950">
    <property type="entry name" value="HTH-type_LysR_regulators"/>
</dbReference>
<keyword evidence="3" id="KW-1185">Reference proteome</keyword>
<comment type="caution">
    <text evidence="2">The sequence shown here is derived from an EMBL/GenBank/DDBJ whole genome shotgun (WGS) entry which is preliminary data.</text>
</comment>
<dbReference type="Gene3D" id="3.40.190.10">
    <property type="entry name" value="Periplasmic binding protein-like II"/>
    <property type="match status" value="1"/>
</dbReference>
<dbReference type="PANTHER" id="PTHR30419">
    <property type="entry name" value="HTH-TYPE TRANSCRIPTIONAL REGULATOR YBHD"/>
    <property type="match status" value="1"/>
</dbReference>
<dbReference type="AlphaFoldDB" id="A0A0L0UN93"/>
<dbReference type="InterPro" id="IPR005119">
    <property type="entry name" value="LysR_subst-bd"/>
</dbReference>
<dbReference type="GO" id="GO:0005829">
    <property type="term" value="C:cytosol"/>
    <property type="evidence" value="ECO:0007669"/>
    <property type="project" value="TreeGrafter"/>
</dbReference>
<reference evidence="3" key="1">
    <citation type="submission" date="2014-03" db="EMBL/GenBank/DDBJ databases">
        <title>The Genome Sequence of Puccinia striiformis f. sp. tritici PST-78.</title>
        <authorList>
            <consortium name="The Broad Institute Genome Sequencing Platform"/>
            <person name="Cuomo C."/>
            <person name="Hulbert S."/>
            <person name="Chen X."/>
            <person name="Walker B."/>
            <person name="Young S.K."/>
            <person name="Zeng Q."/>
            <person name="Gargeya S."/>
            <person name="Fitzgerald M."/>
            <person name="Haas B."/>
            <person name="Abouelleil A."/>
            <person name="Alvarado L."/>
            <person name="Arachchi H.M."/>
            <person name="Berlin A.M."/>
            <person name="Chapman S.B."/>
            <person name="Goldberg J."/>
            <person name="Griggs A."/>
            <person name="Gujja S."/>
            <person name="Hansen M."/>
            <person name="Howarth C."/>
            <person name="Imamovic A."/>
            <person name="Larimer J."/>
            <person name="McCowan C."/>
            <person name="Montmayeur A."/>
            <person name="Murphy C."/>
            <person name="Neiman D."/>
            <person name="Pearson M."/>
            <person name="Priest M."/>
            <person name="Roberts A."/>
            <person name="Saif S."/>
            <person name="Shea T."/>
            <person name="Sisk P."/>
            <person name="Sykes S."/>
            <person name="Wortman J."/>
            <person name="Nusbaum C."/>
            <person name="Birren B."/>
        </authorList>
    </citation>
    <scope>NUCLEOTIDE SEQUENCE [LARGE SCALE GENOMIC DNA]</scope>
    <source>
        <strain evidence="3">race PST-78</strain>
    </source>
</reference>
<evidence type="ECO:0000313" key="3">
    <source>
        <dbReference type="Proteomes" id="UP000054564"/>
    </source>
</evidence>
<dbReference type="InterPro" id="IPR011051">
    <property type="entry name" value="RmlC_Cupin_sf"/>
</dbReference>
<dbReference type="SUPFAM" id="SSF53850">
    <property type="entry name" value="Periplasmic binding protein-like II"/>
    <property type="match status" value="1"/>
</dbReference>
<protein>
    <recommendedName>
        <fullName evidence="1">LysR substrate-binding domain-containing protein</fullName>
    </recommendedName>
</protein>
<dbReference type="SUPFAM" id="SSF51182">
    <property type="entry name" value="RmlC-like cupins"/>
    <property type="match status" value="1"/>
</dbReference>
<dbReference type="Pfam" id="PF03466">
    <property type="entry name" value="LysR_substrate"/>
    <property type="match status" value="1"/>
</dbReference>
<gene>
    <name evidence="2" type="ORF">PSTG_18153</name>
</gene>
<dbReference type="Gene3D" id="2.60.120.10">
    <property type="entry name" value="Jelly Rolls"/>
    <property type="match status" value="1"/>
</dbReference>
<feature type="domain" description="LysR substrate-binding" evidence="1">
    <location>
        <begin position="93"/>
        <end position="200"/>
    </location>
</feature>
<evidence type="ECO:0000259" key="1">
    <source>
        <dbReference type="Pfam" id="PF03466"/>
    </source>
</evidence>
<dbReference type="InterPro" id="IPR014710">
    <property type="entry name" value="RmlC-like_jellyroll"/>
</dbReference>
<accession>A0A0L0UN93</accession>
<name>A0A0L0UN93_9BASI</name>
<dbReference type="PANTHER" id="PTHR30419:SF8">
    <property type="entry name" value="NITROGEN ASSIMILATION TRANSCRIPTIONAL ACTIVATOR-RELATED"/>
    <property type="match status" value="1"/>
</dbReference>
<proteinExistence type="predicted"/>